<evidence type="ECO:0000313" key="3">
    <source>
        <dbReference type="EMBL" id="PRY03396.1"/>
    </source>
</evidence>
<accession>A0A2T0QHB0</accession>
<name>A0A2T0QHB0_9ACTN</name>
<dbReference type="EMBL" id="PVZF01000058">
    <property type="protein sequence ID" value="PRY03396.1"/>
    <property type="molecule type" value="Genomic_DNA"/>
</dbReference>
<gene>
    <name evidence="3" type="ORF">CLV37_1581</name>
</gene>
<dbReference type="Pfam" id="PF00665">
    <property type="entry name" value="rve"/>
    <property type="match status" value="1"/>
</dbReference>
<dbReference type="GO" id="GO:0015074">
    <property type="term" value="P:DNA integration"/>
    <property type="evidence" value="ECO:0007669"/>
    <property type="project" value="InterPro"/>
</dbReference>
<evidence type="ECO:0000256" key="1">
    <source>
        <dbReference type="SAM" id="MobiDB-lite"/>
    </source>
</evidence>
<dbReference type="PROSITE" id="PS50994">
    <property type="entry name" value="INTEGRASE"/>
    <property type="match status" value="1"/>
</dbReference>
<sequence>FTATRPNELWLTGITEHPTAEGKLYLCAIKDMFSRRIVGYSIDSRMTSRLAVRALANAVAQRRVEGFDVTGCTLHSDRGSQGGFNWSSQHPRPRRCTTWSRPTGPRRPAMSARACAGSGVLIGRYVRLCGPRDGLSRHERYFDSSGGSSPPGSPPPMLPPELACPGRSESAGSDTLAGCRRSVLTSPPDATCPSLSGRRSRCFAPRGTACARSPAGSGETPARSLENYGATPPPAAADQNIAPRWRSGKPSRPRSDPRPPSSSVTTGCASTCKTGSPAASADSTVLPSPAPAPRRGRDSTSPIARTDAGRWLGARSRSLTASRWTSPMMSPCVSAQKRSTSRCSSKDAVR</sequence>
<dbReference type="InterPro" id="IPR012337">
    <property type="entry name" value="RNaseH-like_sf"/>
</dbReference>
<dbReference type="Gene3D" id="3.30.420.10">
    <property type="entry name" value="Ribonuclease H-like superfamily/Ribonuclease H"/>
    <property type="match status" value="1"/>
</dbReference>
<protein>
    <submittedName>
        <fullName evidence="3">Integrase-like protein</fullName>
    </submittedName>
</protein>
<keyword evidence="4" id="KW-1185">Reference proteome</keyword>
<feature type="domain" description="Integrase catalytic" evidence="2">
    <location>
        <begin position="2"/>
        <end position="81"/>
    </location>
</feature>
<evidence type="ECO:0000259" key="2">
    <source>
        <dbReference type="PROSITE" id="PS50994"/>
    </source>
</evidence>
<evidence type="ECO:0000313" key="4">
    <source>
        <dbReference type="Proteomes" id="UP000238083"/>
    </source>
</evidence>
<feature type="compositionally biased region" description="Polar residues" evidence="1">
    <location>
        <begin position="264"/>
        <end position="274"/>
    </location>
</feature>
<dbReference type="PANTHER" id="PTHR46889">
    <property type="entry name" value="TRANSPOSASE INSF FOR INSERTION SEQUENCE IS3B-RELATED"/>
    <property type="match status" value="1"/>
</dbReference>
<organism evidence="3 4">
    <name type="scientific">Kineococcus rhizosphaerae</name>
    <dbReference type="NCBI Taxonomy" id="559628"/>
    <lineage>
        <taxon>Bacteria</taxon>
        <taxon>Bacillati</taxon>
        <taxon>Actinomycetota</taxon>
        <taxon>Actinomycetes</taxon>
        <taxon>Kineosporiales</taxon>
        <taxon>Kineosporiaceae</taxon>
        <taxon>Kineococcus</taxon>
    </lineage>
</organism>
<feature type="region of interest" description="Disordered" evidence="1">
    <location>
        <begin position="139"/>
        <end position="182"/>
    </location>
</feature>
<dbReference type="Proteomes" id="UP000238083">
    <property type="component" value="Unassembled WGS sequence"/>
</dbReference>
<proteinExistence type="predicted"/>
<feature type="non-terminal residue" evidence="3">
    <location>
        <position position="1"/>
    </location>
</feature>
<dbReference type="AlphaFoldDB" id="A0A2T0QHB0"/>
<reference evidence="3 4" key="1">
    <citation type="submission" date="2018-03" db="EMBL/GenBank/DDBJ databases">
        <title>Genomic Encyclopedia of Archaeal and Bacterial Type Strains, Phase II (KMG-II): from individual species to whole genera.</title>
        <authorList>
            <person name="Goeker M."/>
        </authorList>
    </citation>
    <scope>NUCLEOTIDE SEQUENCE [LARGE SCALE GENOMIC DNA]</scope>
    <source>
        <strain evidence="3 4">DSM 19711</strain>
    </source>
</reference>
<feature type="region of interest" description="Disordered" evidence="1">
    <location>
        <begin position="206"/>
        <end position="350"/>
    </location>
</feature>
<dbReference type="SUPFAM" id="SSF53098">
    <property type="entry name" value="Ribonuclease H-like"/>
    <property type="match status" value="1"/>
</dbReference>
<feature type="compositionally biased region" description="Polar residues" evidence="1">
    <location>
        <begin position="317"/>
        <end position="328"/>
    </location>
</feature>
<dbReference type="PANTHER" id="PTHR46889:SF4">
    <property type="entry name" value="TRANSPOSASE INSO FOR INSERTION SEQUENCE ELEMENT IS911B-RELATED"/>
    <property type="match status" value="1"/>
</dbReference>
<dbReference type="InterPro" id="IPR036397">
    <property type="entry name" value="RNaseH_sf"/>
</dbReference>
<comment type="caution">
    <text evidence="3">The sequence shown here is derived from an EMBL/GenBank/DDBJ whole genome shotgun (WGS) entry which is preliminary data.</text>
</comment>
<dbReference type="InterPro" id="IPR050900">
    <property type="entry name" value="Transposase_IS3/IS150/IS904"/>
</dbReference>
<dbReference type="InterPro" id="IPR001584">
    <property type="entry name" value="Integrase_cat-core"/>
</dbReference>
<feature type="region of interest" description="Disordered" evidence="1">
    <location>
        <begin position="83"/>
        <end position="111"/>
    </location>
</feature>
<dbReference type="GO" id="GO:0003676">
    <property type="term" value="F:nucleic acid binding"/>
    <property type="evidence" value="ECO:0007669"/>
    <property type="project" value="InterPro"/>
</dbReference>